<name>A0AAW0DSB6_9AGAR</name>
<organism evidence="2 3">
    <name type="scientific">Favolaschia claudopus</name>
    <dbReference type="NCBI Taxonomy" id="2862362"/>
    <lineage>
        <taxon>Eukaryota</taxon>
        <taxon>Fungi</taxon>
        <taxon>Dikarya</taxon>
        <taxon>Basidiomycota</taxon>
        <taxon>Agaricomycotina</taxon>
        <taxon>Agaricomycetes</taxon>
        <taxon>Agaricomycetidae</taxon>
        <taxon>Agaricales</taxon>
        <taxon>Marasmiineae</taxon>
        <taxon>Mycenaceae</taxon>
        <taxon>Favolaschia</taxon>
    </lineage>
</organism>
<protein>
    <submittedName>
        <fullName evidence="2">Uncharacterized protein</fullName>
    </submittedName>
</protein>
<gene>
    <name evidence="2" type="ORF">R3P38DRAFT_3563257</name>
</gene>
<proteinExistence type="predicted"/>
<accession>A0AAW0DSB6</accession>
<dbReference type="EMBL" id="JAWWNJ010000005">
    <property type="protein sequence ID" value="KAK7055101.1"/>
    <property type="molecule type" value="Genomic_DNA"/>
</dbReference>
<evidence type="ECO:0000313" key="2">
    <source>
        <dbReference type="EMBL" id="KAK7055101.1"/>
    </source>
</evidence>
<reference evidence="2 3" key="1">
    <citation type="journal article" date="2024" name="J Genomics">
        <title>Draft genome sequencing and assembly of Favolaschia claudopus CIRM-BRFM 2984 isolated from oak limbs.</title>
        <authorList>
            <person name="Navarro D."/>
            <person name="Drula E."/>
            <person name="Chaduli D."/>
            <person name="Cazenave R."/>
            <person name="Ahrendt S."/>
            <person name="Wang J."/>
            <person name="Lipzen A."/>
            <person name="Daum C."/>
            <person name="Barry K."/>
            <person name="Grigoriev I.V."/>
            <person name="Favel A."/>
            <person name="Rosso M.N."/>
            <person name="Martin F."/>
        </authorList>
    </citation>
    <scope>NUCLEOTIDE SEQUENCE [LARGE SCALE GENOMIC DNA]</scope>
    <source>
        <strain evidence="2 3">CIRM-BRFM 2984</strain>
    </source>
</reference>
<sequence>MICCSPENNNLNKVAVSPWISPTSVMCRRAESGHKTTKATVRVDTHSVQTILTTPMTRIEVDEPEESTSSPNVQQFPAASADTTLQTHLNTVQHQLKSFYFDTKSTGEALEQSIKQLSTIDGDHIPASKVESLSDAIGKLMSLSKDLAKLKGDLREIDEMLSDFASDTQLQQTRNEEFASSNRSPSHRPIKGEHYWLTAEPYLFTTELCLGKRGLDGSSDGQYGSPDGLGASPQVDVVLANISGGRGGDGGAGREMGGTGGAGYAPRITTSGFDGKTVVVQVGAVTTLRGDFPRFLVGAVSHDLGYIGGIGGRGGRGGVADGKDGISESPRYSWDA</sequence>
<dbReference type="Proteomes" id="UP001362999">
    <property type="component" value="Unassembled WGS sequence"/>
</dbReference>
<comment type="caution">
    <text evidence="2">The sequence shown here is derived from an EMBL/GenBank/DDBJ whole genome shotgun (WGS) entry which is preliminary data.</text>
</comment>
<dbReference type="AlphaFoldDB" id="A0AAW0DSB6"/>
<evidence type="ECO:0000256" key="1">
    <source>
        <dbReference type="SAM" id="MobiDB-lite"/>
    </source>
</evidence>
<feature type="region of interest" description="Disordered" evidence="1">
    <location>
        <begin position="315"/>
        <end position="336"/>
    </location>
</feature>
<evidence type="ECO:0000313" key="3">
    <source>
        <dbReference type="Proteomes" id="UP001362999"/>
    </source>
</evidence>
<keyword evidence="3" id="KW-1185">Reference proteome</keyword>